<keyword evidence="2" id="KW-1185">Reference proteome</keyword>
<dbReference type="InterPro" id="IPR020277">
    <property type="entry name" value="DUF2624"/>
</dbReference>
<name>A0ABP7W173_9BACI</name>
<dbReference type="Pfam" id="PF11116">
    <property type="entry name" value="DUF2624"/>
    <property type="match status" value="1"/>
</dbReference>
<evidence type="ECO:0000313" key="2">
    <source>
        <dbReference type="Proteomes" id="UP001501734"/>
    </source>
</evidence>
<dbReference type="RefSeq" id="WP_344913538.1">
    <property type="nucleotide sequence ID" value="NZ_BAABDL010000135.1"/>
</dbReference>
<protein>
    <recommendedName>
        <fullName evidence="3">DUF2624 domain-containing protein</fullName>
    </recommendedName>
</protein>
<sequence>MNPIFKKVVRKKLTEVSPSELIIQAQDYQVELTQNQATQIVNMLKQKKLDPFKKTDLVKMLTFLEQITDQATVKKAKIILNQFIKQYDIAEWFY</sequence>
<comment type="caution">
    <text evidence="1">The sequence shown here is derived from an EMBL/GenBank/DDBJ whole genome shotgun (WGS) entry which is preliminary data.</text>
</comment>
<dbReference type="Proteomes" id="UP001501734">
    <property type="component" value="Unassembled WGS sequence"/>
</dbReference>
<dbReference type="EMBL" id="BAABDL010000135">
    <property type="protein sequence ID" value="GAA4078799.1"/>
    <property type="molecule type" value="Genomic_DNA"/>
</dbReference>
<organism evidence="1 2">
    <name type="scientific">Amphibacillus indicireducens</name>
    <dbReference type="NCBI Taxonomy" id="1076330"/>
    <lineage>
        <taxon>Bacteria</taxon>
        <taxon>Bacillati</taxon>
        <taxon>Bacillota</taxon>
        <taxon>Bacilli</taxon>
        <taxon>Bacillales</taxon>
        <taxon>Bacillaceae</taxon>
        <taxon>Amphibacillus</taxon>
    </lineage>
</organism>
<reference evidence="2" key="1">
    <citation type="journal article" date="2019" name="Int. J. Syst. Evol. Microbiol.">
        <title>The Global Catalogue of Microorganisms (GCM) 10K type strain sequencing project: providing services to taxonomists for standard genome sequencing and annotation.</title>
        <authorList>
            <consortium name="The Broad Institute Genomics Platform"/>
            <consortium name="The Broad Institute Genome Sequencing Center for Infectious Disease"/>
            <person name="Wu L."/>
            <person name="Ma J."/>
        </authorList>
    </citation>
    <scope>NUCLEOTIDE SEQUENCE [LARGE SCALE GENOMIC DNA]</scope>
    <source>
        <strain evidence="2">JCM 17250</strain>
    </source>
</reference>
<proteinExistence type="predicted"/>
<evidence type="ECO:0008006" key="3">
    <source>
        <dbReference type="Google" id="ProtNLM"/>
    </source>
</evidence>
<accession>A0ABP7W173</accession>
<gene>
    <name evidence="1" type="ORF">GCM10022410_23950</name>
</gene>
<evidence type="ECO:0000313" key="1">
    <source>
        <dbReference type="EMBL" id="GAA4078799.1"/>
    </source>
</evidence>